<comment type="caution">
    <text evidence="2">The sequence shown here is derived from an EMBL/GenBank/DDBJ whole genome shotgun (WGS) entry which is preliminary data.</text>
</comment>
<protein>
    <submittedName>
        <fullName evidence="2">RasGEF domain family, member 1Ba</fullName>
    </submittedName>
</protein>
<evidence type="ECO:0000313" key="3">
    <source>
        <dbReference type="Proteomes" id="UP000765507"/>
    </source>
</evidence>
<feature type="compositionally biased region" description="Low complexity" evidence="1">
    <location>
        <begin position="33"/>
        <end position="45"/>
    </location>
</feature>
<organism evidence="2 3">
    <name type="scientific">Chelydra serpentina</name>
    <name type="common">Snapping turtle</name>
    <name type="synonym">Testudo serpentina</name>
    <dbReference type="NCBI Taxonomy" id="8475"/>
    <lineage>
        <taxon>Eukaryota</taxon>
        <taxon>Metazoa</taxon>
        <taxon>Chordata</taxon>
        <taxon>Craniata</taxon>
        <taxon>Vertebrata</taxon>
        <taxon>Euteleostomi</taxon>
        <taxon>Archelosauria</taxon>
        <taxon>Testudinata</taxon>
        <taxon>Testudines</taxon>
        <taxon>Cryptodira</taxon>
        <taxon>Durocryptodira</taxon>
        <taxon>Americhelydia</taxon>
        <taxon>Chelydroidea</taxon>
        <taxon>Chelydridae</taxon>
        <taxon>Chelydra</taxon>
    </lineage>
</organism>
<gene>
    <name evidence="2" type="primary">rasgef1ba</name>
    <name evidence="2" type="ORF">G0U57_018981</name>
</gene>
<reference evidence="2 3" key="1">
    <citation type="journal article" date="2020" name="G3 (Bethesda)">
        <title>Draft Genome of the Common Snapping Turtle, Chelydra serpentina, a Model for Phenotypic Plasticity in Reptiles.</title>
        <authorList>
            <person name="Das D."/>
            <person name="Singh S.K."/>
            <person name="Bierstedt J."/>
            <person name="Erickson A."/>
            <person name="Galli G.L.J."/>
            <person name="Crossley D.A. 2nd"/>
            <person name="Rhen T."/>
        </authorList>
    </citation>
    <scope>NUCLEOTIDE SEQUENCE [LARGE SCALE GENOMIC DNA]</scope>
    <source>
        <strain evidence="2">KW</strain>
    </source>
</reference>
<dbReference type="EMBL" id="JAHGAV010000727">
    <property type="protein sequence ID" value="KAG6923885.1"/>
    <property type="molecule type" value="Genomic_DNA"/>
</dbReference>
<evidence type="ECO:0000313" key="2">
    <source>
        <dbReference type="EMBL" id="KAG6923885.1"/>
    </source>
</evidence>
<feature type="non-terminal residue" evidence="2">
    <location>
        <position position="57"/>
    </location>
</feature>
<name>A0A8T1S5C5_CHESE</name>
<dbReference type="AlphaFoldDB" id="A0A8T1S5C5"/>
<feature type="region of interest" description="Disordered" evidence="1">
    <location>
        <begin position="15"/>
        <end position="57"/>
    </location>
</feature>
<keyword evidence="3" id="KW-1185">Reference proteome</keyword>
<proteinExistence type="predicted"/>
<dbReference type="OrthoDB" id="9798869at2759"/>
<dbReference type="Proteomes" id="UP000765507">
    <property type="component" value="Unassembled WGS sequence"/>
</dbReference>
<evidence type="ECO:0000256" key="1">
    <source>
        <dbReference type="SAM" id="MobiDB-lite"/>
    </source>
</evidence>
<accession>A0A8T1S5C5</accession>
<sequence>MAKFLAELLGCTLPDKGTSPMFESRSQSRIGLKQSTKQKTTTFSTLANEKSLSDRKP</sequence>